<name>A0A285EBT9_9ACTN</name>
<evidence type="ECO:0000313" key="1">
    <source>
        <dbReference type="EMBL" id="SNX96505.1"/>
    </source>
</evidence>
<reference evidence="1 2" key="1">
    <citation type="submission" date="2017-09" db="EMBL/GenBank/DDBJ databases">
        <authorList>
            <person name="Ehlers B."/>
            <person name="Leendertz F.H."/>
        </authorList>
    </citation>
    <scope>NUCLEOTIDE SEQUENCE [LARGE SCALE GENOMIC DNA]</scope>
    <source>
        <strain evidence="1 2">DSM 46844</strain>
    </source>
</reference>
<keyword evidence="2" id="KW-1185">Reference proteome</keyword>
<proteinExistence type="predicted"/>
<dbReference type="AlphaFoldDB" id="A0A285EBT9"/>
<dbReference type="EMBL" id="OBDO01000004">
    <property type="protein sequence ID" value="SNX96505.1"/>
    <property type="molecule type" value="Genomic_DNA"/>
</dbReference>
<accession>A0A285EBT9</accession>
<gene>
    <name evidence="1" type="ORF">SAMN06893097_104220</name>
</gene>
<sequence>MGWFGGSKDVTVPLEVTGPGEVRLPPVHLLQDRKVVAATNAAVTLWDHRVAQELVPQYLSMMNDLAHDIVVPRLPSGLDRGRPEGWSPQNPIAVGLSLGWALPMTPDHTGTLGLVRPGVVRGWLYLAGFSSFDGLHADPLLECLLSWLAWTAFVGRVNNLGRDSFAGYLDDCAARAGELAAFVPTT</sequence>
<protein>
    <submittedName>
        <fullName evidence="1">Uncharacterized protein</fullName>
    </submittedName>
</protein>
<dbReference type="Proteomes" id="UP000219514">
    <property type="component" value="Unassembled WGS sequence"/>
</dbReference>
<organism evidence="1 2">
    <name type="scientific">Geodermatophilus sabuli</name>
    <dbReference type="NCBI Taxonomy" id="1564158"/>
    <lineage>
        <taxon>Bacteria</taxon>
        <taxon>Bacillati</taxon>
        <taxon>Actinomycetota</taxon>
        <taxon>Actinomycetes</taxon>
        <taxon>Geodermatophilales</taxon>
        <taxon>Geodermatophilaceae</taxon>
        <taxon>Geodermatophilus</taxon>
    </lineage>
</organism>
<evidence type="ECO:0000313" key="2">
    <source>
        <dbReference type="Proteomes" id="UP000219514"/>
    </source>
</evidence>